<keyword evidence="1" id="KW-0472">Membrane</keyword>
<dbReference type="Proteomes" id="UP001482620">
    <property type="component" value="Unassembled WGS sequence"/>
</dbReference>
<keyword evidence="3" id="KW-1185">Reference proteome</keyword>
<gene>
    <name evidence="2" type="ORF">ILYODFUR_031461</name>
</gene>
<evidence type="ECO:0000313" key="2">
    <source>
        <dbReference type="EMBL" id="MEQ2242024.1"/>
    </source>
</evidence>
<sequence length="107" mass="11704">MVHVCRCCVLEVEGCWKCLQLSCIYTPFIADPAVRAPATQLDLVADPITAEPKPIQPTPEPQQQKTIWWIIGVAVALVVLVAVCLVIGFIVKKKKNPGQRQSINGVV</sequence>
<comment type="caution">
    <text evidence="2">The sequence shown here is derived from an EMBL/GenBank/DDBJ whole genome shotgun (WGS) entry which is preliminary data.</text>
</comment>
<evidence type="ECO:0000313" key="3">
    <source>
        <dbReference type="Proteomes" id="UP001482620"/>
    </source>
</evidence>
<keyword evidence="1" id="KW-0812">Transmembrane</keyword>
<evidence type="ECO:0000256" key="1">
    <source>
        <dbReference type="SAM" id="Phobius"/>
    </source>
</evidence>
<keyword evidence="1" id="KW-1133">Transmembrane helix</keyword>
<protein>
    <submittedName>
        <fullName evidence="2">Uncharacterized protein</fullName>
    </submittedName>
</protein>
<proteinExistence type="predicted"/>
<accession>A0ABV0UB98</accession>
<name>A0ABV0UB98_9TELE</name>
<reference evidence="2 3" key="1">
    <citation type="submission" date="2021-06" db="EMBL/GenBank/DDBJ databases">
        <authorList>
            <person name="Palmer J.M."/>
        </authorList>
    </citation>
    <scope>NUCLEOTIDE SEQUENCE [LARGE SCALE GENOMIC DNA]</scope>
    <source>
        <strain evidence="3">if_2019</strain>
        <tissue evidence="2">Muscle</tissue>
    </source>
</reference>
<dbReference type="EMBL" id="JAHRIQ010062814">
    <property type="protein sequence ID" value="MEQ2242024.1"/>
    <property type="molecule type" value="Genomic_DNA"/>
</dbReference>
<organism evidence="2 3">
    <name type="scientific">Ilyodon furcidens</name>
    <name type="common">goldbreast splitfin</name>
    <dbReference type="NCBI Taxonomy" id="33524"/>
    <lineage>
        <taxon>Eukaryota</taxon>
        <taxon>Metazoa</taxon>
        <taxon>Chordata</taxon>
        <taxon>Craniata</taxon>
        <taxon>Vertebrata</taxon>
        <taxon>Euteleostomi</taxon>
        <taxon>Actinopterygii</taxon>
        <taxon>Neopterygii</taxon>
        <taxon>Teleostei</taxon>
        <taxon>Neoteleostei</taxon>
        <taxon>Acanthomorphata</taxon>
        <taxon>Ovalentaria</taxon>
        <taxon>Atherinomorphae</taxon>
        <taxon>Cyprinodontiformes</taxon>
        <taxon>Goodeidae</taxon>
        <taxon>Ilyodon</taxon>
    </lineage>
</organism>
<feature type="transmembrane region" description="Helical" evidence="1">
    <location>
        <begin position="67"/>
        <end position="91"/>
    </location>
</feature>